<evidence type="ECO:0000256" key="1">
    <source>
        <dbReference type="SAM" id="SignalP"/>
    </source>
</evidence>
<keyword evidence="1" id="KW-0732">Signal</keyword>
<protein>
    <submittedName>
        <fullName evidence="2">Uncharacterized protein</fullName>
    </submittedName>
</protein>
<evidence type="ECO:0000313" key="2">
    <source>
        <dbReference type="EMBL" id="GMH61828.1"/>
    </source>
</evidence>
<accession>A0A9W7E4A6</accession>
<comment type="caution">
    <text evidence="2">The sequence shown here is derived from an EMBL/GenBank/DDBJ whole genome shotgun (WGS) entry which is preliminary data.</text>
</comment>
<sequence>MDHATLYTVALLVIPLVTNGQVPYAGYGNFESNRDRDISQSVLFSPSPAGYVKTEDGQLTKCTAGYYCNPGTESTSQMIPCGSVDRFCPSGSVAPTEVDVGYYTFGSTDVNLRTGEKICEPGSYCGGGVKSDCPKGFMCEAGSTSKKQLPCGDPNRYCPQGSHTPVTVQSGYYSTGGTEVTRTGESITEVGHYSVEGVKRLCPAGRYGSATGLGSSLCTGECTAGYYCEPGSTHHSQKYCGGSEVFCPASSIGPTRVWDGHYTTAEGVDSCGPGTFLNTTNVVDVTITPTQVGSVTKTRVPRGECDLCPAGKYKAGDGDDRSLCLPCPYHSTNEAGHTPLVVGNSTKDRTSCECYRPDGGGAFDQLYFNVTTGKCLAVPLGFVSPSTHENGLSRRTRFQQFECEEGYWCSSGVRTECAPGRYGGLRRETNSSCSGPCDPGYYCTSASPYKRQNPCGGAHLFCPANSSTPTRVADGYYTNEDAREEARSSQLICPPGFWCKGGERFKCRKGHFGASEGNTDEACDGKCRPGHFCLEGSISSTQNQCGGSHVYCPEGSFEVTPVSDSYYTVAGQIDLYLRDKKDVLNKTMSAQKVCPPGWWCSSGIAYQCPEGTWSNNYGMRGPGDCGQCEEGYFCPSYPLTSSTDPMRHECGRVDLYCPQGSHRPTNVTVGHYTHGGDRRNTTRVGQFECEEGHYCRGGVKRICPAGKFGAERGMTGEECGGTCPAAHMCPEGTVVPIPCGEGEYSAAGAWMCNSCGKDSQAEGDDGSQRCRDSRKCCFY</sequence>
<feature type="signal peptide" evidence="1">
    <location>
        <begin position="1"/>
        <end position="20"/>
    </location>
</feature>
<proteinExistence type="predicted"/>
<name>A0A9W7E4A6_9STRA</name>
<dbReference type="OrthoDB" id="439917at2759"/>
<evidence type="ECO:0000313" key="3">
    <source>
        <dbReference type="Proteomes" id="UP001165082"/>
    </source>
</evidence>
<dbReference type="PANTHER" id="PTHR46104:SF1">
    <property type="entry name" value="GENE 9195-RELATED"/>
    <property type="match status" value="1"/>
</dbReference>
<dbReference type="AlphaFoldDB" id="A0A9W7E4A6"/>
<reference evidence="2" key="1">
    <citation type="submission" date="2022-07" db="EMBL/GenBank/DDBJ databases">
        <title>Genome analysis of Parmales, a sister group of diatoms, reveals the evolutionary specialization of diatoms from phago-mixotrophs to photoautotrophs.</title>
        <authorList>
            <person name="Ban H."/>
            <person name="Sato S."/>
            <person name="Yoshikawa S."/>
            <person name="Kazumasa Y."/>
            <person name="Nakamura Y."/>
            <person name="Ichinomiya M."/>
            <person name="Saitoh K."/>
            <person name="Sato N."/>
            <person name="Blanc-Mathieu R."/>
            <person name="Endo H."/>
            <person name="Kuwata A."/>
            <person name="Ogata H."/>
        </authorList>
    </citation>
    <scope>NUCLEOTIDE SEQUENCE</scope>
</reference>
<feature type="chain" id="PRO_5040817887" evidence="1">
    <location>
        <begin position="21"/>
        <end position="779"/>
    </location>
</feature>
<gene>
    <name evidence="2" type="ORF">TrRE_jg10551</name>
</gene>
<organism evidence="2 3">
    <name type="scientific">Triparma retinervis</name>
    <dbReference type="NCBI Taxonomy" id="2557542"/>
    <lineage>
        <taxon>Eukaryota</taxon>
        <taxon>Sar</taxon>
        <taxon>Stramenopiles</taxon>
        <taxon>Ochrophyta</taxon>
        <taxon>Bolidophyceae</taxon>
        <taxon>Parmales</taxon>
        <taxon>Triparmaceae</taxon>
        <taxon>Triparma</taxon>
    </lineage>
</organism>
<dbReference type="Proteomes" id="UP001165082">
    <property type="component" value="Unassembled WGS sequence"/>
</dbReference>
<dbReference type="SMART" id="SM01411">
    <property type="entry name" value="Ephrin_rec_like"/>
    <property type="match status" value="6"/>
</dbReference>
<dbReference type="EMBL" id="BRXZ01001085">
    <property type="protein sequence ID" value="GMH61828.1"/>
    <property type="molecule type" value="Genomic_DNA"/>
</dbReference>
<dbReference type="PANTHER" id="PTHR46104">
    <property type="entry name" value="GENE 9195-RELATED-RELATED"/>
    <property type="match status" value="1"/>
</dbReference>
<keyword evidence="3" id="KW-1185">Reference proteome</keyword>